<feature type="region of interest" description="Disordered" evidence="1">
    <location>
        <begin position="161"/>
        <end position="201"/>
    </location>
</feature>
<gene>
    <name evidence="3" type="ORF">VF724_13365</name>
</gene>
<dbReference type="PROSITE" id="PS51257">
    <property type="entry name" value="PROKAR_LIPOPROTEIN"/>
    <property type="match status" value="1"/>
</dbReference>
<keyword evidence="2" id="KW-0732">Signal</keyword>
<feature type="compositionally biased region" description="Low complexity" evidence="1">
    <location>
        <begin position="165"/>
        <end position="180"/>
    </location>
</feature>
<feature type="compositionally biased region" description="Low complexity" evidence="1">
    <location>
        <begin position="186"/>
        <end position="201"/>
    </location>
</feature>
<proteinExistence type="predicted"/>
<dbReference type="PANTHER" id="PTHR41247">
    <property type="entry name" value="HTH-TYPE TRANSCRIPTIONAL REPRESSOR YCNK"/>
    <property type="match status" value="1"/>
</dbReference>
<comment type="caution">
    <text evidence="3">The sequence shown here is derived from an EMBL/GenBank/DDBJ whole genome shotgun (WGS) entry which is preliminary data.</text>
</comment>
<dbReference type="Proteomes" id="UP001310386">
    <property type="component" value="Unassembled WGS sequence"/>
</dbReference>
<dbReference type="RefSeq" id="WP_371754773.1">
    <property type="nucleotide sequence ID" value="NZ_JAYJLD010000020.1"/>
</dbReference>
<evidence type="ECO:0000313" key="3">
    <source>
        <dbReference type="EMBL" id="MEB3102654.1"/>
    </source>
</evidence>
<protein>
    <submittedName>
        <fullName evidence="3">Nitrous oxide reductase accessory protein NosL</fullName>
    </submittedName>
</protein>
<evidence type="ECO:0000313" key="4">
    <source>
        <dbReference type="Proteomes" id="UP001310386"/>
    </source>
</evidence>
<feature type="chain" id="PRO_5045805029" evidence="2">
    <location>
        <begin position="22"/>
        <end position="201"/>
    </location>
</feature>
<dbReference type="SUPFAM" id="SSF160387">
    <property type="entry name" value="NosL/MerB-like"/>
    <property type="match status" value="1"/>
</dbReference>
<organism evidence="3 4">
    <name type="scientific">Ferviditalea candida</name>
    <dbReference type="NCBI Taxonomy" id="3108399"/>
    <lineage>
        <taxon>Bacteria</taxon>
        <taxon>Bacillati</taxon>
        <taxon>Bacillota</taxon>
        <taxon>Bacilli</taxon>
        <taxon>Bacillales</taxon>
        <taxon>Paenibacillaceae</taxon>
        <taxon>Ferviditalea</taxon>
    </lineage>
</organism>
<dbReference type="EMBL" id="JAYJLD010000020">
    <property type="protein sequence ID" value="MEB3102654.1"/>
    <property type="molecule type" value="Genomic_DNA"/>
</dbReference>
<evidence type="ECO:0000256" key="2">
    <source>
        <dbReference type="SAM" id="SignalP"/>
    </source>
</evidence>
<accession>A0ABU5ZJG0</accession>
<keyword evidence="4" id="KW-1185">Reference proteome</keyword>
<sequence>MKKWNLLGLLLLVLIAAGCGKQTVQPVDITEGVDRCVVCNMLIEDGPHATELFLKDGKVLKFDDLGDMYKWTKQNGTDQVEQRFVRDFNTKEWVRIEDAGFVYDKNYRTPMAFGVYSFKSAQDAQAYIDRQKTGKLLTLADLDTHSWERNMDMMKEMKQKHGMGSNNMNSNNMNNMNSDSMKSDNQDSNNQNHSMNMQNSH</sequence>
<reference evidence="3" key="1">
    <citation type="submission" date="2023-12" db="EMBL/GenBank/DDBJ databases">
        <title>Fervidustalea candida gen. nov., sp. nov., a novel member of the family Paenibacillaceae isolated from a geothermal area.</title>
        <authorList>
            <person name="Li W.-J."/>
            <person name="Jiao J.-Y."/>
            <person name="Chen Y."/>
        </authorList>
    </citation>
    <scope>NUCLEOTIDE SEQUENCE</scope>
    <source>
        <strain evidence="3">SYSU GA230002</strain>
    </source>
</reference>
<feature type="signal peptide" evidence="2">
    <location>
        <begin position="1"/>
        <end position="21"/>
    </location>
</feature>
<dbReference type="Pfam" id="PF05573">
    <property type="entry name" value="NosL"/>
    <property type="match status" value="1"/>
</dbReference>
<dbReference type="InterPro" id="IPR008719">
    <property type="entry name" value="N2O_reductase_NosL"/>
</dbReference>
<dbReference type="PANTHER" id="PTHR41247:SF1">
    <property type="entry name" value="HTH-TYPE TRANSCRIPTIONAL REPRESSOR YCNK"/>
    <property type="match status" value="1"/>
</dbReference>
<evidence type="ECO:0000256" key="1">
    <source>
        <dbReference type="SAM" id="MobiDB-lite"/>
    </source>
</evidence>
<name>A0ABU5ZJG0_9BACL</name>